<gene>
    <name evidence="1" type="ORF">A0H81_10855</name>
</gene>
<evidence type="ECO:0000313" key="1">
    <source>
        <dbReference type="EMBL" id="OBZ69098.1"/>
    </source>
</evidence>
<keyword evidence="2" id="KW-1185">Reference proteome</keyword>
<reference evidence="1 2" key="1">
    <citation type="submission" date="2016-03" db="EMBL/GenBank/DDBJ databases">
        <title>Whole genome sequencing of Grifola frondosa 9006-11.</title>
        <authorList>
            <person name="Min B."/>
            <person name="Park H."/>
            <person name="Kim J.-G."/>
            <person name="Cho H."/>
            <person name="Oh Y.-L."/>
            <person name="Kong W.-S."/>
            <person name="Choi I.-G."/>
        </authorList>
    </citation>
    <scope>NUCLEOTIDE SEQUENCE [LARGE SCALE GENOMIC DNA]</scope>
    <source>
        <strain evidence="1 2">9006-11</strain>
    </source>
</reference>
<sequence>MAGFVEQAEWEARGILYRDKESSWEQILGGMRFKIEAKSSEYYMHLEDDEILTLEEFEQSNIHES</sequence>
<name>A0A1C7LX44_GRIFR</name>
<organism evidence="1 2">
    <name type="scientific">Grifola frondosa</name>
    <name type="common">Maitake</name>
    <name type="synonym">Polyporus frondosus</name>
    <dbReference type="NCBI Taxonomy" id="5627"/>
    <lineage>
        <taxon>Eukaryota</taxon>
        <taxon>Fungi</taxon>
        <taxon>Dikarya</taxon>
        <taxon>Basidiomycota</taxon>
        <taxon>Agaricomycotina</taxon>
        <taxon>Agaricomycetes</taxon>
        <taxon>Polyporales</taxon>
        <taxon>Grifolaceae</taxon>
        <taxon>Grifola</taxon>
    </lineage>
</organism>
<comment type="caution">
    <text evidence="1">The sequence shown here is derived from an EMBL/GenBank/DDBJ whole genome shotgun (WGS) entry which is preliminary data.</text>
</comment>
<evidence type="ECO:0000313" key="2">
    <source>
        <dbReference type="Proteomes" id="UP000092993"/>
    </source>
</evidence>
<dbReference type="Proteomes" id="UP000092993">
    <property type="component" value="Unassembled WGS sequence"/>
</dbReference>
<dbReference type="EMBL" id="LUGG01000018">
    <property type="protein sequence ID" value="OBZ69098.1"/>
    <property type="molecule type" value="Genomic_DNA"/>
</dbReference>
<proteinExistence type="predicted"/>
<protein>
    <submittedName>
        <fullName evidence="1">Uncharacterized protein</fullName>
    </submittedName>
</protein>
<dbReference type="AlphaFoldDB" id="A0A1C7LX44"/>
<accession>A0A1C7LX44</accession>